<reference evidence="2" key="3">
    <citation type="submission" date="2024-02" db="UniProtKB">
        <authorList>
            <consortium name="WormBaseParasite"/>
        </authorList>
    </citation>
    <scope>IDENTIFICATION</scope>
    <source>
        <strain evidence="2">pt0022</strain>
    </source>
</reference>
<name>A0AAF5RUT8_WUCBA</name>
<dbReference type="AlphaFoldDB" id="A0AAF5RUT8"/>
<evidence type="ECO:0000313" key="1">
    <source>
        <dbReference type="Proteomes" id="UP000093561"/>
    </source>
</evidence>
<proteinExistence type="predicted"/>
<reference evidence="1" key="1">
    <citation type="submission" date="2015-03" db="EMBL/GenBank/DDBJ databases">
        <title>Wuchereria bancrofti Genome Sequencing Papua New Guinea Strain.</title>
        <authorList>
            <person name="Small S.T."/>
            <person name="Serre D."/>
            <person name="Zimmerman P.A."/>
        </authorList>
    </citation>
    <scope>NUCLEOTIDE SEQUENCE [LARGE SCALE GENOMIC DNA]</scope>
    <source>
        <strain evidence="1">pt0022</strain>
    </source>
</reference>
<evidence type="ECO:0000313" key="2">
    <source>
        <dbReference type="WBParaSite" id="mrna-Wban_04057"/>
    </source>
</evidence>
<protein>
    <submittedName>
        <fullName evidence="2">Uncharacterized protein</fullName>
    </submittedName>
</protein>
<dbReference type="Proteomes" id="UP000093561">
    <property type="component" value="Unassembled WGS sequence"/>
</dbReference>
<organism evidence="1 2">
    <name type="scientific">Wuchereria bancrofti</name>
    <dbReference type="NCBI Taxonomy" id="6293"/>
    <lineage>
        <taxon>Eukaryota</taxon>
        <taxon>Metazoa</taxon>
        <taxon>Ecdysozoa</taxon>
        <taxon>Nematoda</taxon>
        <taxon>Chromadorea</taxon>
        <taxon>Rhabditida</taxon>
        <taxon>Spirurina</taxon>
        <taxon>Spiruromorpha</taxon>
        <taxon>Filarioidea</taxon>
        <taxon>Onchocercidae</taxon>
        <taxon>Wuchereria</taxon>
    </lineage>
</organism>
<sequence>MNSNYTYEENTQLFENFLLFCKLLNLCSNNVENNERIGIQQCMPLNNMIDYVYAIPFMLYANSVKWEKERNCSMKTFHL</sequence>
<dbReference type="WBParaSite" id="mrna-Wban_04057">
    <property type="protein sequence ID" value="mrna-Wban_04057"/>
    <property type="gene ID" value="Wban_04057"/>
</dbReference>
<reference evidence="1" key="2">
    <citation type="journal article" date="2016" name="Mol. Ecol.">
        <title>Population genomics of the filarial nematode parasite Wuchereria bancrofti from mosquitoes.</title>
        <authorList>
            <person name="Small S.T."/>
            <person name="Reimer L.J."/>
            <person name="Tisch D.J."/>
            <person name="King C.L."/>
            <person name="Christensen B.M."/>
            <person name="Siba P.M."/>
            <person name="Kazura J.W."/>
            <person name="Serre D."/>
            <person name="Zimmerman P.A."/>
        </authorList>
    </citation>
    <scope>NUCLEOTIDE SEQUENCE</scope>
    <source>
        <strain evidence="1">pt0022</strain>
    </source>
</reference>
<accession>A0AAF5RUT8</accession>